<evidence type="ECO:0000256" key="6">
    <source>
        <dbReference type="ARBA" id="ARBA00023136"/>
    </source>
</evidence>
<gene>
    <name evidence="9" type="ORF">Pflav_029890</name>
</gene>
<dbReference type="InterPro" id="IPR036259">
    <property type="entry name" value="MFS_trans_sf"/>
</dbReference>
<evidence type="ECO:0000313" key="10">
    <source>
        <dbReference type="Proteomes" id="UP000502508"/>
    </source>
</evidence>
<accession>A0A6F8XS15</accession>
<proteinExistence type="predicted"/>
<evidence type="ECO:0000256" key="4">
    <source>
        <dbReference type="ARBA" id="ARBA00022692"/>
    </source>
</evidence>
<dbReference type="InterPro" id="IPR010290">
    <property type="entry name" value="TM_effector"/>
</dbReference>
<evidence type="ECO:0000256" key="8">
    <source>
        <dbReference type="SAM" id="Phobius"/>
    </source>
</evidence>
<keyword evidence="6 8" id="KW-0472">Membrane</keyword>
<evidence type="ECO:0000256" key="2">
    <source>
        <dbReference type="ARBA" id="ARBA00022448"/>
    </source>
</evidence>
<feature type="region of interest" description="Disordered" evidence="7">
    <location>
        <begin position="141"/>
        <end position="165"/>
    </location>
</feature>
<dbReference type="AlphaFoldDB" id="A0A6F8XS15"/>
<dbReference type="PANTHER" id="PTHR23513">
    <property type="entry name" value="INTEGRAL MEMBRANE EFFLUX PROTEIN-RELATED"/>
    <property type="match status" value="1"/>
</dbReference>
<evidence type="ECO:0000256" key="3">
    <source>
        <dbReference type="ARBA" id="ARBA00022475"/>
    </source>
</evidence>
<dbReference type="KEGG" id="pfla:Pflav_029890"/>
<keyword evidence="5 8" id="KW-1133">Transmembrane helix</keyword>
<comment type="subcellular location">
    <subcellularLocation>
        <location evidence="1">Cell membrane</location>
        <topology evidence="1">Multi-pass membrane protein</topology>
    </subcellularLocation>
</comment>
<dbReference type="SUPFAM" id="SSF103473">
    <property type="entry name" value="MFS general substrate transporter"/>
    <property type="match status" value="1"/>
</dbReference>
<evidence type="ECO:0000256" key="5">
    <source>
        <dbReference type="ARBA" id="ARBA00022989"/>
    </source>
</evidence>
<evidence type="ECO:0000256" key="1">
    <source>
        <dbReference type="ARBA" id="ARBA00004651"/>
    </source>
</evidence>
<keyword evidence="10" id="KW-1185">Reference proteome</keyword>
<reference evidence="9 10" key="1">
    <citation type="submission" date="2020-03" db="EMBL/GenBank/DDBJ databases">
        <title>Whole genome shotgun sequence of Phytohabitans flavus NBRC 107702.</title>
        <authorList>
            <person name="Komaki H."/>
            <person name="Tamura T."/>
        </authorList>
    </citation>
    <scope>NUCLEOTIDE SEQUENCE [LARGE SCALE GENOMIC DNA]</scope>
    <source>
        <strain evidence="9 10">NBRC 107702</strain>
    </source>
</reference>
<dbReference type="Proteomes" id="UP000502508">
    <property type="component" value="Chromosome"/>
</dbReference>
<name>A0A6F8XS15_9ACTN</name>
<dbReference type="Gene3D" id="1.20.1250.20">
    <property type="entry name" value="MFS general substrate transporter like domains"/>
    <property type="match status" value="1"/>
</dbReference>
<reference evidence="9 10" key="2">
    <citation type="submission" date="2020-03" db="EMBL/GenBank/DDBJ databases">
        <authorList>
            <person name="Ichikawa N."/>
            <person name="Kimura A."/>
            <person name="Kitahashi Y."/>
            <person name="Uohara A."/>
        </authorList>
    </citation>
    <scope>NUCLEOTIDE SEQUENCE [LARGE SCALE GENOMIC DNA]</scope>
    <source>
        <strain evidence="9 10">NBRC 107702</strain>
    </source>
</reference>
<organism evidence="9 10">
    <name type="scientific">Phytohabitans flavus</name>
    <dbReference type="NCBI Taxonomy" id="1076124"/>
    <lineage>
        <taxon>Bacteria</taxon>
        <taxon>Bacillati</taxon>
        <taxon>Actinomycetota</taxon>
        <taxon>Actinomycetes</taxon>
        <taxon>Micromonosporales</taxon>
        <taxon>Micromonosporaceae</taxon>
    </lineage>
</organism>
<evidence type="ECO:0000256" key="7">
    <source>
        <dbReference type="SAM" id="MobiDB-lite"/>
    </source>
</evidence>
<evidence type="ECO:0000313" key="9">
    <source>
        <dbReference type="EMBL" id="BCB76579.1"/>
    </source>
</evidence>
<feature type="transmembrane region" description="Helical" evidence="8">
    <location>
        <begin position="55"/>
        <end position="78"/>
    </location>
</feature>
<keyword evidence="3" id="KW-1003">Cell membrane</keyword>
<feature type="transmembrane region" description="Helical" evidence="8">
    <location>
        <begin position="26"/>
        <end position="49"/>
    </location>
</feature>
<dbReference type="EMBL" id="AP022870">
    <property type="protein sequence ID" value="BCB76579.1"/>
    <property type="molecule type" value="Genomic_DNA"/>
</dbReference>
<protein>
    <submittedName>
        <fullName evidence="9">Uncharacterized protein</fullName>
    </submittedName>
</protein>
<keyword evidence="4 8" id="KW-0812">Transmembrane</keyword>
<dbReference type="GO" id="GO:0005886">
    <property type="term" value="C:plasma membrane"/>
    <property type="evidence" value="ECO:0007669"/>
    <property type="project" value="UniProtKB-SubCell"/>
</dbReference>
<dbReference type="PANTHER" id="PTHR23513:SF11">
    <property type="entry name" value="STAPHYLOFERRIN A TRANSPORTER"/>
    <property type="match status" value="1"/>
</dbReference>
<keyword evidence="2" id="KW-0813">Transport</keyword>
<sequence length="165" mass="17163">MTLVTAANSTVQTAAEDHVRGRVIGLYMLVFLGGGAIGGPIIGAVAEYFGPRAGMLVAGVAAGLVTLVVAVQLGRAVGFRFRLRRVRRPAAAVVVAAATRQPQPTGIVSDSGNPGKARLPARYPIRCRIAAVPAALPTGVTQARGRQLHHPPAAILRRGRADRHD</sequence>
<dbReference type="Pfam" id="PF05977">
    <property type="entry name" value="MFS_3"/>
    <property type="match status" value="1"/>
</dbReference>